<organism evidence="1 2">
    <name type="scientific">Mycena venus</name>
    <dbReference type="NCBI Taxonomy" id="2733690"/>
    <lineage>
        <taxon>Eukaryota</taxon>
        <taxon>Fungi</taxon>
        <taxon>Dikarya</taxon>
        <taxon>Basidiomycota</taxon>
        <taxon>Agaricomycotina</taxon>
        <taxon>Agaricomycetes</taxon>
        <taxon>Agaricomycetidae</taxon>
        <taxon>Agaricales</taxon>
        <taxon>Marasmiineae</taxon>
        <taxon>Mycenaceae</taxon>
        <taxon>Mycena</taxon>
    </lineage>
</organism>
<comment type="caution">
    <text evidence="1">The sequence shown here is derived from an EMBL/GenBank/DDBJ whole genome shotgun (WGS) entry which is preliminary data.</text>
</comment>
<protein>
    <submittedName>
        <fullName evidence="1">Uncharacterized protein</fullName>
    </submittedName>
</protein>
<dbReference type="Proteomes" id="UP000620124">
    <property type="component" value="Unassembled WGS sequence"/>
</dbReference>
<dbReference type="EMBL" id="JACAZI010000008">
    <property type="protein sequence ID" value="KAF7354201.1"/>
    <property type="molecule type" value="Genomic_DNA"/>
</dbReference>
<gene>
    <name evidence="1" type="ORF">MVEN_01107800</name>
</gene>
<name>A0A8H6Y996_9AGAR</name>
<dbReference type="AlphaFoldDB" id="A0A8H6Y996"/>
<evidence type="ECO:0000313" key="2">
    <source>
        <dbReference type="Proteomes" id="UP000620124"/>
    </source>
</evidence>
<accession>A0A8H6Y996</accession>
<keyword evidence="2" id="KW-1185">Reference proteome</keyword>
<proteinExistence type="predicted"/>
<reference evidence="1" key="1">
    <citation type="submission" date="2020-05" db="EMBL/GenBank/DDBJ databases">
        <title>Mycena genomes resolve the evolution of fungal bioluminescence.</title>
        <authorList>
            <person name="Tsai I.J."/>
        </authorList>
    </citation>
    <scope>NUCLEOTIDE SEQUENCE</scope>
    <source>
        <strain evidence="1">CCC161011</strain>
    </source>
</reference>
<sequence length="143" mass="16507">MSAIQHAQVFEFAAEEVKDSVTIMICKRTFVPLEDRENYLEIVLLNTKTHNNLLISCALAYAWDNPFYHPIVCGTFAAVGTNGERHHNHHTYVIFNWREQSHFIVKCDLLSLMELTEQHVVLKTSLNKEDQIHVISNGELHAY</sequence>
<evidence type="ECO:0000313" key="1">
    <source>
        <dbReference type="EMBL" id="KAF7354201.1"/>
    </source>
</evidence>
<dbReference type="OrthoDB" id="3034290at2759"/>